<comment type="subcellular location">
    <subcellularLocation>
        <location evidence="1">Membrane</location>
        <topology evidence="1">Multi-pass membrane protein</topology>
    </subcellularLocation>
</comment>
<feature type="transmembrane region" description="Helical" evidence="9">
    <location>
        <begin position="215"/>
        <end position="236"/>
    </location>
</feature>
<evidence type="ECO:0000256" key="7">
    <source>
        <dbReference type="ARBA" id="ARBA00023180"/>
    </source>
</evidence>
<dbReference type="GO" id="GO:0046872">
    <property type="term" value="F:metal ion binding"/>
    <property type="evidence" value="ECO:0007669"/>
    <property type="project" value="UniProtKB-KW"/>
</dbReference>
<dbReference type="PANTHER" id="PTHR11616:SF321">
    <property type="entry name" value="SODIUM-DEPENDENT NUTRIENT AMINO ACID TRANSPORTER 1-RELATED"/>
    <property type="match status" value="1"/>
</dbReference>
<feature type="transmembrane region" description="Helical" evidence="9">
    <location>
        <begin position="115"/>
        <end position="141"/>
    </location>
</feature>
<feature type="binding site" evidence="8">
    <location>
        <position position="144"/>
    </location>
    <ligand>
        <name>Na(+)</name>
        <dbReference type="ChEBI" id="CHEBI:29101"/>
        <label>1</label>
    </ligand>
</feature>
<dbReference type="PANTHER" id="PTHR11616">
    <property type="entry name" value="SODIUM/CHLORIDE DEPENDENT TRANSPORTER"/>
    <property type="match status" value="1"/>
</dbReference>
<dbReference type="PRINTS" id="PR00176">
    <property type="entry name" value="NANEUSMPORT"/>
</dbReference>
<keyword evidence="6 9" id="KW-0472">Membrane</keyword>
<feature type="binding site" evidence="8">
    <location>
        <position position="145"/>
    </location>
    <ligand>
        <name>Na(+)</name>
        <dbReference type="ChEBI" id="CHEBI:29101"/>
        <label>1</label>
    </ligand>
</feature>
<proteinExistence type="inferred from homology"/>
<comment type="similarity">
    <text evidence="2">Belongs to the sodium:neurotransmitter symporter (SNF) (TC 2.A.22) family.</text>
</comment>
<keyword evidence="11" id="KW-1185">Reference proteome</keyword>
<feature type="binding site" evidence="8">
    <location>
        <position position="44"/>
    </location>
    <ligand>
        <name>Na(+)</name>
        <dbReference type="ChEBI" id="CHEBI:29101"/>
        <label>2</label>
    </ligand>
</feature>
<gene>
    <name evidence="10" type="ORF">OCTVUL_1B026782</name>
</gene>
<keyword evidence="4 9" id="KW-0812">Transmembrane</keyword>
<dbReference type="GO" id="GO:0005886">
    <property type="term" value="C:plasma membrane"/>
    <property type="evidence" value="ECO:0007669"/>
    <property type="project" value="TreeGrafter"/>
</dbReference>
<dbReference type="Pfam" id="PF00209">
    <property type="entry name" value="SNF"/>
    <property type="match status" value="1"/>
</dbReference>
<keyword evidence="8" id="KW-0915">Sodium</keyword>
<dbReference type="SUPFAM" id="SSF161070">
    <property type="entry name" value="SNF-like"/>
    <property type="match status" value="1"/>
</dbReference>
<evidence type="ECO:0000313" key="10">
    <source>
        <dbReference type="EMBL" id="CAI9724661.1"/>
    </source>
</evidence>
<dbReference type="Proteomes" id="UP001162480">
    <property type="component" value="Chromosome 6"/>
</dbReference>
<reference evidence="10" key="1">
    <citation type="submission" date="2023-08" db="EMBL/GenBank/DDBJ databases">
        <authorList>
            <person name="Alioto T."/>
            <person name="Alioto T."/>
            <person name="Gomez Garrido J."/>
        </authorList>
    </citation>
    <scope>NUCLEOTIDE SEQUENCE</scope>
</reference>
<name>A0AA36AZW4_OCTVU</name>
<evidence type="ECO:0000256" key="4">
    <source>
        <dbReference type="ARBA" id="ARBA00022692"/>
    </source>
</evidence>
<evidence type="ECO:0000256" key="6">
    <source>
        <dbReference type="ARBA" id="ARBA00023136"/>
    </source>
</evidence>
<evidence type="ECO:0000313" key="11">
    <source>
        <dbReference type="Proteomes" id="UP001162480"/>
    </source>
</evidence>
<dbReference type="PROSITE" id="PS50267">
    <property type="entry name" value="NA_NEUROTRAN_SYMP_3"/>
    <property type="match status" value="1"/>
</dbReference>
<feature type="transmembrane region" description="Helical" evidence="9">
    <location>
        <begin position="37"/>
        <end position="58"/>
    </location>
</feature>
<keyword evidence="3" id="KW-0813">Transport</keyword>
<evidence type="ECO:0000256" key="9">
    <source>
        <dbReference type="SAM" id="Phobius"/>
    </source>
</evidence>
<evidence type="ECO:0000256" key="3">
    <source>
        <dbReference type="ARBA" id="ARBA00022448"/>
    </source>
</evidence>
<keyword evidence="7" id="KW-0325">Glycoprotein</keyword>
<dbReference type="EMBL" id="OX597819">
    <property type="protein sequence ID" value="CAI9724661.1"/>
    <property type="molecule type" value="Genomic_DNA"/>
</dbReference>
<dbReference type="InterPro" id="IPR037272">
    <property type="entry name" value="SNS_sf"/>
</dbReference>
<keyword evidence="5 9" id="KW-1133">Transmembrane helix</keyword>
<evidence type="ECO:0000256" key="1">
    <source>
        <dbReference type="ARBA" id="ARBA00004141"/>
    </source>
</evidence>
<keyword evidence="8" id="KW-0479">Metal-binding</keyword>
<protein>
    <submittedName>
        <fullName evidence="10">Sodiumchloride2-likedependent and chloride-dependent glycine transporter 2-like</fullName>
    </submittedName>
</protein>
<dbReference type="AlphaFoldDB" id="A0AA36AZW4"/>
<accession>A0AA36AZW4</accession>
<feature type="transmembrane region" description="Helical" evidence="9">
    <location>
        <begin position="70"/>
        <end position="95"/>
    </location>
</feature>
<organism evidence="10 11">
    <name type="scientific">Octopus vulgaris</name>
    <name type="common">Common octopus</name>
    <dbReference type="NCBI Taxonomy" id="6645"/>
    <lineage>
        <taxon>Eukaryota</taxon>
        <taxon>Metazoa</taxon>
        <taxon>Spiralia</taxon>
        <taxon>Lophotrochozoa</taxon>
        <taxon>Mollusca</taxon>
        <taxon>Cephalopoda</taxon>
        <taxon>Coleoidea</taxon>
        <taxon>Octopodiformes</taxon>
        <taxon>Octopoda</taxon>
        <taxon>Incirrata</taxon>
        <taxon>Octopodidae</taxon>
        <taxon>Octopus</taxon>
    </lineage>
</organism>
<evidence type="ECO:0000256" key="5">
    <source>
        <dbReference type="ARBA" id="ARBA00022989"/>
    </source>
</evidence>
<evidence type="ECO:0000256" key="8">
    <source>
        <dbReference type="PIRSR" id="PIRSR600175-1"/>
    </source>
</evidence>
<dbReference type="GO" id="GO:0005283">
    <property type="term" value="F:amino acid:sodium symporter activity"/>
    <property type="evidence" value="ECO:0007669"/>
    <property type="project" value="TreeGrafter"/>
</dbReference>
<evidence type="ECO:0000256" key="2">
    <source>
        <dbReference type="ARBA" id="ARBA00006459"/>
    </source>
</evidence>
<sequence>MLENAVAQFASFGPGKIWVMCPLFKGIKTSGKVWKNAAVQIFLSIGIGTSALATLSSYNDFHNNCQRDAIILPIIDGLTSFLSGLTSFSILGYMAHISGTHIDNVISKGPGIVFIVYPQALSTLPFAQIWAVIFFAMLVLIGLDSQFGHIQVIVTAITDVYPEKFGSNHKTLLTGIVCLVCFLFGIVLITEILWTSSLISFKHLFYGDGTMFPKWTHYVGYGIALLTIIPVPVMGVQQIMKHTGSFVNRLKQSLKPTMEWCPAETRAELNKDDIINSTEEVASHFL</sequence>
<dbReference type="GO" id="GO:0089718">
    <property type="term" value="P:amino acid import across plasma membrane"/>
    <property type="evidence" value="ECO:0007669"/>
    <property type="project" value="TreeGrafter"/>
</dbReference>
<dbReference type="InterPro" id="IPR000175">
    <property type="entry name" value="Na/ntran_symport"/>
</dbReference>
<feature type="transmembrane region" description="Helical" evidence="9">
    <location>
        <begin position="172"/>
        <end position="195"/>
    </location>
</feature>